<dbReference type="GO" id="GO:0017168">
    <property type="term" value="F:5-oxoprolinase (ATP-hydrolyzing) activity"/>
    <property type="evidence" value="ECO:0007669"/>
    <property type="project" value="UniProtKB-EC"/>
</dbReference>
<evidence type="ECO:0000259" key="3">
    <source>
        <dbReference type="Pfam" id="PF19278"/>
    </source>
</evidence>
<feature type="domain" description="Acetophenone carboxylase-like C-terminal" evidence="3">
    <location>
        <begin position="533"/>
        <end position="698"/>
    </location>
</feature>
<keyword evidence="5" id="KW-1185">Reference proteome</keyword>
<feature type="domain" description="Hydantoinase/oxoprolinase N-terminal" evidence="2">
    <location>
        <begin position="5"/>
        <end position="164"/>
    </location>
</feature>
<sequence length="709" mass="72103">MAVWLGVDVGGTFTDLVAVGDDGRMIFGKVPSVPADPSEAVLDAVRGAGLAGPLAGSGPGRGGAAGVVERFAHGTTVATNALLERRGARTALVTTHGFADIIEIGRQNRPALYDLTRDRPPPLVPRELRYTVVERTGPDGVIVPLDAHSLRDVVAALTALSAVAMAGGTPAVADADGAVRPLAAVAVCLLFSFAHPEHEHQVADALRAALPGVTVVASHEVLPRFREYERFATTVADAYLTPTLSTYLGALARRCAAAGLPSPLVMRSSGGVVELAAAAEHAAACVLSGPAGGVVGAAYVAARSGLADLLTFDMGGTSTDVAPVIGGRVQTTAEAVLAGIPVTLPTVDVHSVSAGGGSVAWVDSGGALRAGPRSAGADPGPACYGRGGVEPTVTDADLVLGYLVDGASLGGEVTLSRAAASKALAALGAMLGSGPHGLSVEETAAGVVAVADAEMIRALRVVSVERGLDPRELTLVAFGGAGGTHACALAEELGMRRVLVPLACGVLSALGLAIGDVRRDYLRPLHGPLATADLDAALAELARAAHADTLAADIPALVIEHQVDCRYVGQSHELTVVATADGDGDSAGGGFSVARIRAAFEAEHLRRYGHTAPDRDVEVVAVRLVATVPGRRPELRAPAADPTAARTRRPIYLDGSWREVDVVPRAALGPGDTVTGPAVVEFPEATCLIRPTWHAQVDPAGSLLLTRVH</sequence>
<keyword evidence="4" id="KW-0378">Hydrolase</keyword>
<evidence type="ECO:0000313" key="4">
    <source>
        <dbReference type="EMBL" id="AEH08495.1"/>
    </source>
</evidence>
<gene>
    <name evidence="4" type="ordered locus">FsymDg_0990</name>
</gene>
<proteinExistence type="predicted"/>
<dbReference type="Pfam" id="PF19278">
    <property type="entry name" value="Hydant_A_C"/>
    <property type="match status" value="1"/>
</dbReference>
<dbReference type="InterPro" id="IPR045079">
    <property type="entry name" value="Oxoprolinase-like"/>
</dbReference>
<evidence type="ECO:0000259" key="1">
    <source>
        <dbReference type="Pfam" id="PF01968"/>
    </source>
</evidence>
<protein>
    <submittedName>
        <fullName evidence="4">5-oxoprolinase (ATP-hydrolyzing)</fullName>
        <ecNumber evidence="4">3.5.2.9</ecNumber>
    </submittedName>
</protein>
<dbReference type="InterPro" id="IPR008040">
    <property type="entry name" value="Hydant_A_N"/>
</dbReference>
<dbReference type="AlphaFoldDB" id="F8AXZ6"/>
<dbReference type="PANTHER" id="PTHR11365">
    <property type="entry name" value="5-OXOPROLINASE RELATED"/>
    <property type="match status" value="1"/>
</dbReference>
<dbReference type="STRING" id="656024.FsymDg_0990"/>
<dbReference type="GO" id="GO:0006749">
    <property type="term" value="P:glutathione metabolic process"/>
    <property type="evidence" value="ECO:0007669"/>
    <property type="project" value="TreeGrafter"/>
</dbReference>
<evidence type="ECO:0000259" key="2">
    <source>
        <dbReference type="Pfam" id="PF05378"/>
    </source>
</evidence>
<dbReference type="EMBL" id="CP002801">
    <property type="protein sequence ID" value="AEH08495.1"/>
    <property type="molecule type" value="Genomic_DNA"/>
</dbReference>
<dbReference type="eggNOG" id="COG0145">
    <property type="taxonomic scope" value="Bacteria"/>
</dbReference>
<dbReference type="Pfam" id="PF01968">
    <property type="entry name" value="Hydantoinase_A"/>
    <property type="match status" value="1"/>
</dbReference>
<dbReference type="SUPFAM" id="SSF53067">
    <property type="entry name" value="Actin-like ATPase domain"/>
    <property type="match status" value="1"/>
</dbReference>
<dbReference type="HOGENOM" id="CLU_002157_1_2_11"/>
<dbReference type="Pfam" id="PF05378">
    <property type="entry name" value="Hydant_A_N"/>
    <property type="match status" value="1"/>
</dbReference>
<reference evidence="4 5" key="1">
    <citation type="submission" date="2011-05" db="EMBL/GenBank/DDBJ databases">
        <title>Complete sequence of chromosome of Frankia symbiont of Datisca glomerata.</title>
        <authorList>
            <consortium name="US DOE Joint Genome Institute"/>
            <person name="Lucas S."/>
            <person name="Han J."/>
            <person name="Lapidus A."/>
            <person name="Cheng J.-F."/>
            <person name="Goodwin L."/>
            <person name="Pitluck S."/>
            <person name="Peters L."/>
            <person name="Mikhailova N."/>
            <person name="Chertkov O."/>
            <person name="Teshima H."/>
            <person name="Han C."/>
            <person name="Tapia R."/>
            <person name="Land M."/>
            <person name="Hauser L."/>
            <person name="Kyrpides N."/>
            <person name="Ivanova N."/>
            <person name="Pagani I."/>
            <person name="Berry A."/>
            <person name="Pawlowski K."/>
            <person name="Persson T."/>
            <person name="Vanden Heuvel B."/>
            <person name="Benson D."/>
            <person name="Woyke T."/>
        </authorList>
    </citation>
    <scope>NUCLEOTIDE SEQUENCE [LARGE SCALE GENOMIC DNA]</scope>
    <source>
        <strain evidence="5">4085684</strain>
    </source>
</reference>
<dbReference type="PANTHER" id="PTHR11365:SF23">
    <property type="entry name" value="HYPOTHETICAL 5-OXOPROLINASE (EUROFUNG)-RELATED"/>
    <property type="match status" value="1"/>
</dbReference>
<dbReference type="InterPro" id="IPR002821">
    <property type="entry name" value="Hydantoinase_A"/>
</dbReference>
<dbReference type="RefSeq" id="WP_013872473.1">
    <property type="nucleotide sequence ID" value="NC_015656.1"/>
</dbReference>
<feature type="domain" description="Hydantoinase A/oxoprolinase" evidence="1">
    <location>
        <begin position="230"/>
        <end position="520"/>
    </location>
</feature>
<dbReference type="InterPro" id="IPR049517">
    <property type="entry name" value="ACX-like_C"/>
</dbReference>
<name>F8AXZ6_9ACTN</name>
<dbReference type="InterPro" id="IPR043129">
    <property type="entry name" value="ATPase_NBD"/>
</dbReference>
<dbReference type="Proteomes" id="UP000001549">
    <property type="component" value="Chromosome"/>
</dbReference>
<accession>F8AXZ6</accession>
<dbReference type="GO" id="GO:0005829">
    <property type="term" value="C:cytosol"/>
    <property type="evidence" value="ECO:0007669"/>
    <property type="project" value="TreeGrafter"/>
</dbReference>
<dbReference type="KEGG" id="fsy:FsymDg_0990"/>
<evidence type="ECO:0000313" key="5">
    <source>
        <dbReference type="Proteomes" id="UP000001549"/>
    </source>
</evidence>
<dbReference type="EC" id="3.5.2.9" evidence="4"/>
<organism evidence="4 5">
    <name type="scientific">Candidatus Protofrankia datiscae</name>
    <dbReference type="NCBI Taxonomy" id="2716812"/>
    <lineage>
        <taxon>Bacteria</taxon>
        <taxon>Bacillati</taxon>
        <taxon>Actinomycetota</taxon>
        <taxon>Actinomycetes</taxon>
        <taxon>Frankiales</taxon>
        <taxon>Frankiaceae</taxon>
        <taxon>Protofrankia</taxon>
    </lineage>
</organism>